<dbReference type="EMBL" id="CP032157">
    <property type="protein sequence ID" value="AXY77990.1"/>
    <property type="molecule type" value="Genomic_DNA"/>
</dbReference>
<accession>A0A3B7MY26</accession>
<protein>
    <submittedName>
        <fullName evidence="1">Uncharacterized protein</fullName>
    </submittedName>
</protein>
<gene>
    <name evidence="1" type="ORF">D3H65_30110</name>
</gene>
<dbReference type="AlphaFoldDB" id="A0A3B7MY26"/>
<name>A0A3B7MY26_9BACT</name>
<evidence type="ECO:0000313" key="1">
    <source>
        <dbReference type="EMBL" id="AXY77990.1"/>
    </source>
</evidence>
<sequence length="80" mass="9081">MQAKKKAILILDCSVGDLTAQLEKTLKTALAKKATMNLPLVYRNSFCKQSNQFIHEYPNGKKLLIQQNSKTSEETILREL</sequence>
<organism evidence="1 2">
    <name type="scientific">Paraflavitalea soli</name>
    <dbReference type="NCBI Taxonomy" id="2315862"/>
    <lineage>
        <taxon>Bacteria</taxon>
        <taxon>Pseudomonadati</taxon>
        <taxon>Bacteroidota</taxon>
        <taxon>Chitinophagia</taxon>
        <taxon>Chitinophagales</taxon>
        <taxon>Chitinophagaceae</taxon>
        <taxon>Paraflavitalea</taxon>
    </lineage>
</organism>
<keyword evidence="2" id="KW-1185">Reference proteome</keyword>
<dbReference type="KEGG" id="pseg:D3H65_30110"/>
<dbReference type="Proteomes" id="UP000263900">
    <property type="component" value="Chromosome"/>
</dbReference>
<proteinExistence type="predicted"/>
<evidence type="ECO:0000313" key="2">
    <source>
        <dbReference type="Proteomes" id="UP000263900"/>
    </source>
</evidence>
<dbReference type="OrthoDB" id="678521at2"/>
<reference evidence="1 2" key="1">
    <citation type="submission" date="2018-09" db="EMBL/GenBank/DDBJ databases">
        <title>Genome sequencing of strain 6GH32-13.</title>
        <authorList>
            <person name="Weon H.-Y."/>
            <person name="Heo J."/>
            <person name="Kwon S.-W."/>
        </authorList>
    </citation>
    <scope>NUCLEOTIDE SEQUENCE [LARGE SCALE GENOMIC DNA]</scope>
    <source>
        <strain evidence="1 2">5GH32-13</strain>
    </source>
</reference>